<evidence type="ECO:0000313" key="3">
    <source>
        <dbReference type="EMBL" id="MEB3962525.1"/>
    </source>
</evidence>
<protein>
    <recommendedName>
        <fullName evidence="5">Secreted protein</fullName>
    </recommendedName>
</protein>
<dbReference type="Proteomes" id="UP001352223">
    <property type="component" value="Unassembled WGS sequence"/>
</dbReference>
<feature type="transmembrane region" description="Helical" evidence="2">
    <location>
        <begin position="33"/>
        <end position="53"/>
    </location>
</feature>
<evidence type="ECO:0000256" key="1">
    <source>
        <dbReference type="SAM" id="MobiDB-lite"/>
    </source>
</evidence>
<organism evidence="3 4">
    <name type="scientific">Streptomyces kunmingensis</name>
    <dbReference type="NCBI Taxonomy" id="68225"/>
    <lineage>
        <taxon>Bacteria</taxon>
        <taxon>Bacillati</taxon>
        <taxon>Actinomycetota</taxon>
        <taxon>Actinomycetes</taxon>
        <taxon>Kitasatosporales</taxon>
        <taxon>Streptomycetaceae</taxon>
        <taxon>Streptomyces</taxon>
    </lineage>
</organism>
<dbReference type="EMBL" id="JAOZYB010000157">
    <property type="protein sequence ID" value="MEB3962525.1"/>
    <property type="molecule type" value="Genomic_DNA"/>
</dbReference>
<comment type="caution">
    <text evidence="3">The sequence shown here is derived from an EMBL/GenBank/DDBJ whole genome shotgun (WGS) entry which is preliminary data.</text>
</comment>
<feature type="region of interest" description="Disordered" evidence="1">
    <location>
        <begin position="61"/>
        <end position="102"/>
    </location>
</feature>
<name>A0ABU6CF72_9ACTN</name>
<evidence type="ECO:0000256" key="2">
    <source>
        <dbReference type="SAM" id="Phobius"/>
    </source>
</evidence>
<gene>
    <name evidence="3" type="ORF">OKJ48_20030</name>
</gene>
<proteinExistence type="predicted"/>
<keyword evidence="4" id="KW-1185">Reference proteome</keyword>
<evidence type="ECO:0008006" key="5">
    <source>
        <dbReference type="Google" id="ProtNLM"/>
    </source>
</evidence>
<keyword evidence="2" id="KW-0812">Transmembrane</keyword>
<feature type="transmembrane region" description="Helical" evidence="2">
    <location>
        <begin position="9"/>
        <end position="27"/>
    </location>
</feature>
<evidence type="ECO:0000313" key="4">
    <source>
        <dbReference type="Proteomes" id="UP001352223"/>
    </source>
</evidence>
<keyword evidence="2" id="KW-1133">Transmembrane helix</keyword>
<keyword evidence="2" id="KW-0472">Membrane</keyword>
<feature type="compositionally biased region" description="Basic and acidic residues" evidence="1">
    <location>
        <begin position="65"/>
        <end position="75"/>
    </location>
</feature>
<reference evidence="3 4" key="1">
    <citation type="submission" date="2022-10" db="EMBL/GenBank/DDBJ databases">
        <authorList>
            <person name="Xie J."/>
            <person name="Shen N."/>
        </authorList>
    </citation>
    <scope>NUCLEOTIDE SEQUENCE [LARGE SCALE GENOMIC DNA]</scope>
    <source>
        <strain evidence="3 4">DSM 41681</strain>
    </source>
</reference>
<accession>A0ABU6CF72</accession>
<dbReference type="RefSeq" id="WP_324770067.1">
    <property type="nucleotide sequence ID" value="NZ_BAAATS010000030.1"/>
</dbReference>
<sequence>MPRPTVAQLLYGAATVVFSTLAMLLLSQTSSGPGVGVIAVSALCLGLLVALWVPVRKPTAAEADDQAHADGEAAKRVPAQGVRTPAHASKARRVREREPAGP</sequence>